<keyword evidence="6" id="KW-0560">Oxidoreductase</keyword>
<organism evidence="12 13">
    <name type="scientific">Desulfacinum infernum DSM 9756</name>
    <dbReference type="NCBI Taxonomy" id="1121391"/>
    <lineage>
        <taxon>Bacteria</taxon>
        <taxon>Pseudomonadati</taxon>
        <taxon>Thermodesulfobacteriota</taxon>
        <taxon>Syntrophobacteria</taxon>
        <taxon>Syntrophobacterales</taxon>
        <taxon>Syntrophobacteraceae</taxon>
        <taxon>Desulfacinum</taxon>
    </lineage>
</organism>
<keyword evidence="5" id="KW-0460">Magnesium</keyword>
<dbReference type="InterPro" id="IPR029061">
    <property type="entry name" value="THDP-binding"/>
</dbReference>
<dbReference type="EMBL" id="FQVB01000022">
    <property type="protein sequence ID" value="SHF62592.1"/>
    <property type="molecule type" value="Genomic_DNA"/>
</dbReference>
<dbReference type="Pfam" id="PF12367">
    <property type="entry name" value="PFO_beta_C"/>
    <property type="match status" value="1"/>
</dbReference>
<dbReference type="AlphaFoldDB" id="A0A1M5D7E5"/>
<dbReference type="PANTHER" id="PTHR48084">
    <property type="entry name" value="2-OXOGLUTARATE OXIDOREDUCTASE SUBUNIT KORB-RELATED"/>
    <property type="match status" value="1"/>
</dbReference>
<name>A0A1M5D7E5_9BACT</name>
<gene>
    <name evidence="12" type="ORF">SAMN02745206_02365</name>
</gene>
<dbReference type="GO" id="GO:0030976">
    <property type="term" value="F:thiamine pyrophosphate binding"/>
    <property type="evidence" value="ECO:0007669"/>
    <property type="project" value="InterPro"/>
</dbReference>
<dbReference type="GO" id="GO:0016625">
    <property type="term" value="F:oxidoreductase activity, acting on the aldehyde or oxo group of donors, iron-sulfur protein as acceptor"/>
    <property type="evidence" value="ECO:0007669"/>
    <property type="project" value="UniProtKB-ARBA"/>
</dbReference>
<dbReference type="GO" id="GO:0044281">
    <property type="term" value="P:small molecule metabolic process"/>
    <property type="evidence" value="ECO:0007669"/>
    <property type="project" value="UniProtKB-ARBA"/>
</dbReference>
<dbReference type="InterPro" id="IPR032686">
    <property type="entry name" value="PFO_beta_C"/>
</dbReference>
<dbReference type="GO" id="GO:0045333">
    <property type="term" value="P:cellular respiration"/>
    <property type="evidence" value="ECO:0007669"/>
    <property type="project" value="UniProtKB-ARBA"/>
</dbReference>
<proteinExistence type="predicted"/>
<reference evidence="13" key="1">
    <citation type="submission" date="2016-11" db="EMBL/GenBank/DDBJ databases">
        <authorList>
            <person name="Varghese N."/>
            <person name="Submissions S."/>
        </authorList>
    </citation>
    <scope>NUCLEOTIDE SEQUENCE [LARGE SCALE GENOMIC DNA]</scope>
    <source>
        <strain evidence="13">DSM 9756</strain>
    </source>
</reference>
<dbReference type="STRING" id="1121391.SAMN02745206_02365"/>
<evidence type="ECO:0000313" key="13">
    <source>
        <dbReference type="Proteomes" id="UP000184076"/>
    </source>
</evidence>
<feature type="domain" description="Pyruvate ferredoxin oxidoreductase beta subunit C-terminal" evidence="11">
    <location>
        <begin position="207"/>
        <end position="259"/>
    </location>
</feature>
<evidence type="ECO:0000313" key="12">
    <source>
        <dbReference type="EMBL" id="SHF62592.1"/>
    </source>
</evidence>
<evidence type="ECO:0000256" key="8">
    <source>
        <dbReference type="ARBA" id="ARBA00023014"/>
    </source>
</evidence>
<evidence type="ECO:0000259" key="11">
    <source>
        <dbReference type="Pfam" id="PF12367"/>
    </source>
</evidence>
<dbReference type="SUPFAM" id="SSF52518">
    <property type="entry name" value="Thiamin diphosphate-binding fold (THDP-binding)"/>
    <property type="match status" value="1"/>
</dbReference>
<evidence type="ECO:0000256" key="7">
    <source>
        <dbReference type="ARBA" id="ARBA00023004"/>
    </source>
</evidence>
<dbReference type="Gene3D" id="3.40.50.970">
    <property type="match status" value="1"/>
</dbReference>
<evidence type="ECO:0000259" key="10">
    <source>
        <dbReference type="Pfam" id="PF02775"/>
    </source>
</evidence>
<dbReference type="GO" id="GO:0051536">
    <property type="term" value="F:iron-sulfur cluster binding"/>
    <property type="evidence" value="ECO:0007669"/>
    <property type="project" value="UniProtKB-KW"/>
</dbReference>
<evidence type="ECO:0000256" key="5">
    <source>
        <dbReference type="ARBA" id="ARBA00022842"/>
    </source>
</evidence>
<keyword evidence="4" id="KW-0479">Metal-binding</keyword>
<keyword evidence="13" id="KW-1185">Reference proteome</keyword>
<evidence type="ECO:0000256" key="4">
    <source>
        <dbReference type="ARBA" id="ARBA00022723"/>
    </source>
</evidence>
<evidence type="ECO:0000256" key="6">
    <source>
        <dbReference type="ARBA" id="ARBA00023002"/>
    </source>
</evidence>
<keyword evidence="8" id="KW-0411">Iron-sulfur</keyword>
<dbReference type="Proteomes" id="UP000184076">
    <property type="component" value="Unassembled WGS sequence"/>
</dbReference>
<comment type="cofactor">
    <cofactor evidence="1">
        <name>Mg(2+)</name>
        <dbReference type="ChEBI" id="CHEBI:18420"/>
    </cofactor>
</comment>
<dbReference type="PANTHER" id="PTHR48084:SF4">
    <property type="entry name" value="2-OXOGLUTARATE OXIDOREDUCTASE SUBUNIT KORB"/>
    <property type="match status" value="1"/>
</dbReference>
<accession>A0A1M5D7E5</accession>
<comment type="cofactor">
    <cofactor evidence="2">
        <name>thiamine diphosphate</name>
        <dbReference type="ChEBI" id="CHEBI:58937"/>
    </cofactor>
</comment>
<evidence type="ECO:0000256" key="9">
    <source>
        <dbReference type="ARBA" id="ARBA00023052"/>
    </source>
</evidence>
<dbReference type="GO" id="GO:0046872">
    <property type="term" value="F:metal ion binding"/>
    <property type="evidence" value="ECO:0007669"/>
    <property type="project" value="UniProtKB-KW"/>
</dbReference>
<feature type="domain" description="Thiamine pyrophosphate enzyme TPP-binding" evidence="10">
    <location>
        <begin position="52"/>
        <end position="195"/>
    </location>
</feature>
<dbReference type="NCBIfam" id="TIGR02177">
    <property type="entry name" value="PorB_KorB"/>
    <property type="match status" value="1"/>
</dbReference>
<evidence type="ECO:0000256" key="2">
    <source>
        <dbReference type="ARBA" id="ARBA00001964"/>
    </source>
</evidence>
<protein>
    <submittedName>
        <fullName evidence="12">2-oxoglutarate ferredoxin oxidoreductase subunit beta</fullName>
    </submittedName>
</protein>
<dbReference type="InterPro" id="IPR011896">
    <property type="entry name" value="OFOB"/>
</dbReference>
<dbReference type="InterPro" id="IPR051457">
    <property type="entry name" value="2-oxoacid:Fd_oxidoreductase"/>
</dbReference>
<keyword evidence="7" id="KW-0408">Iron</keyword>
<sequence>MNVPDPFKNDVEIQWCPGCPNFGILTALKGAFRDLRLEPHQVCLVSGIGQAAKLPHYLRCNFFNGLHGRALPVALGIHAANPALTTVVTTGEGDCYGEGGNHLLHALRRNPDITVVVHNNEIYALTKGQGSPTTPVGEVRSLQVHGVEAAPLNMPAVAVLHDAAFVARGFAGDPDHLKDLLAEAVRCPGLSLVEVIQPCITWVRRPVSWYKERLWPVPPGYDPGDKDAALRVLAGDDGRFVTGILYRGPKRPLFGERFRRETGDEPLVRRGFPPKSSISALLDNFRMGE</sequence>
<evidence type="ECO:0000256" key="3">
    <source>
        <dbReference type="ARBA" id="ARBA00001966"/>
    </source>
</evidence>
<dbReference type="InterPro" id="IPR011766">
    <property type="entry name" value="TPP_enzyme_TPP-bd"/>
</dbReference>
<evidence type="ECO:0000256" key="1">
    <source>
        <dbReference type="ARBA" id="ARBA00001946"/>
    </source>
</evidence>
<comment type="cofactor">
    <cofactor evidence="3">
        <name>[4Fe-4S] cluster</name>
        <dbReference type="ChEBI" id="CHEBI:49883"/>
    </cofactor>
</comment>
<dbReference type="Pfam" id="PF02775">
    <property type="entry name" value="TPP_enzyme_C"/>
    <property type="match status" value="1"/>
</dbReference>
<dbReference type="CDD" id="cd03375">
    <property type="entry name" value="TPP_OGFOR"/>
    <property type="match status" value="1"/>
</dbReference>
<dbReference type="OrthoDB" id="9775140at2"/>
<keyword evidence="9" id="KW-0786">Thiamine pyrophosphate</keyword>
<dbReference type="RefSeq" id="WP_073039715.1">
    <property type="nucleotide sequence ID" value="NZ_FQVB01000022.1"/>
</dbReference>